<accession>A0A8K0CR46</accession>
<dbReference type="AlphaFoldDB" id="A0A8K0CR46"/>
<feature type="transmembrane region" description="Helical" evidence="1">
    <location>
        <begin position="183"/>
        <end position="205"/>
    </location>
</feature>
<dbReference type="EMBL" id="VTPC01070820">
    <property type="protein sequence ID" value="KAF2889098.1"/>
    <property type="molecule type" value="Genomic_DNA"/>
</dbReference>
<dbReference type="PANTHER" id="PTHR10174">
    <property type="entry name" value="ALPHA-TOCOPHEROL TRANSFER PROTEIN-RELATED"/>
    <property type="match status" value="1"/>
</dbReference>
<dbReference type="Proteomes" id="UP000801492">
    <property type="component" value="Unassembled WGS sequence"/>
</dbReference>
<dbReference type="SUPFAM" id="SSF46938">
    <property type="entry name" value="CRAL/TRIO N-terminal domain"/>
    <property type="match status" value="1"/>
</dbReference>
<dbReference type="InterPro" id="IPR011074">
    <property type="entry name" value="CRAL/TRIO_N_dom"/>
</dbReference>
<dbReference type="InterPro" id="IPR001251">
    <property type="entry name" value="CRAL-TRIO_dom"/>
</dbReference>
<dbReference type="SUPFAM" id="SSF52087">
    <property type="entry name" value="CRAL/TRIO domain"/>
    <property type="match status" value="1"/>
</dbReference>
<dbReference type="CDD" id="cd00170">
    <property type="entry name" value="SEC14"/>
    <property type="match status" value="1"/>
</dbReference>
<keyword evidence="1" id="KW-0812">Transmembrane</keyword>
<dbReference type="Gene3D" id="1.10.8.20">
    <property type="entry name" value="N-terminal domain of phosphatidylinositol transfer protein sec14p"/>
    <property type="match status" value="1"/>
</dbReference>
<proteinExistence type="predicted"/>
<dbReference type="PROSITE" id="PS50191">
    <property type="entry name" value="CRAL_TRIO"/>
    <property type="match status" value="1"/>
</dbReference>
<reference evidence="3" key="1">
    <citation type="submission" date="2019-08" db="EMBL/GenBank/DDBJ databases">
        <title>The genome of the North American firefly Photinus pyralis.</title>
        <authorList>
            <consortium name="Photinus pyralis genome working group"/>
            <person name="Fallon T.R."/>
            <person name="Sander Lower S.E."/>
            <person name="Weng J.-K."/>
        </authorList>
    </citation>
    <scope>NUCLEOTIDE SEQUENCE</scope>
    <source>
        <strain evidence="3">TRF0915ILg1</strain>
        <tissue evidence="3">Whole body</tissue>
    </source>
</reference>
<evidence type="ECO:0000256" key="1">
    <source>
        <dbReference type="SAM" id="Phobius"/>
    </source>
</evidence>
<dbReference type="InterPro" id="IPR036273">
    <property type="entry name" value="CRAL/TRIO_N_dom_sf"/>
</dbReference>
<keyword evidence="1" id="KW-0472">Membrane</keyword>
<sequence>MSVSVTVPSNETLNKDVQNRVKKLQKLVLEDDVLKKLRTEEIYLLRFLRCENFNVAEALQRIKAYCNLLIDQPLWFGKASPLEKKEKIEFKDKVFLGGRDKAGRPVLILKTGKIRVSDTKFAEQAVILDYWFELVLDDSQTQAAGVSAIVDMDGYSWKYLSWFTPSNVRVAAKKMNLYPIRDIVIHVVNTSLLLNASIKIIWPFLNERLKNMFKFHFANWSSLHEHINPDILPPEYGGNGPERDFEDGIRILFDQDDMIAAKLKYRQAFSK</sequence>
<dbReference type="PRINTS" id="PR00180">
    <property type="entry name" value="CRETINALDHBP"/>
</dbReference>
<dbReference type="Pfam" id="PF00650">
    <property type="entry name" value="CRAL_TRIO"/>
    <property type="match status" value="1"/>
</dbReference>
<evidence type="ECO:0000313" key="3">
    <source>
        <dbReference type="EMBL" id="KAF2889098.1"/>
    </source>
</evidence>
<keyword evidence="4" id="KW-1185">Reference proteome</keyword>
<gene>
    <name evidence="3" type="ORF">ILUMI_17075</name>
</gene>
<evidence type="ECO:0000313" key="4">
    <source>
        <dbReference type="Proteomes" id="UP000801492"/>
    </source>
</evidence>
<dbReference type="OrthoDB" id="1434354at2759"/>
<dbReference type="InterPro" id="IPR036865">
    <property type="entry name" value="CRAL-TRIO_dom_sf"/>
</dbReference>
<dbReference type="PANTHER" id="PTHR10174:SF226">
    <property type="entry name" value="CLAVESIN-1-LIKE PROTEIN"/>
    <property type="match status" value="1"/>
</dbReference>
<dbReference type="GO" id="GO:0016020">
    <property type="term" value="C:membrane"/>
    <property type="evidence" value="ECO:0007669"/>
    <property type="project" value="TreeGrafter"/>
</dbReference>
<feature type="domain" description="CRAL-TRIO" evidence="2">
    <location>
        <begin position="83"/>
        <end position="244"/>
    </location>
</feature>
<dbReference type="GO" id="GO:1902936">
    <property type="term" value="F:phosphatidylinositol bisphosphate binding"/>
    <property type="evidence" value="ECO:0007669"/>
    <property type="project" value="TreeGrafter"/>
</dbReference>
<keyword evidence="1" id="KW-1133">Transmembrane helix</keyword>
<dbReference type="Gene3D" id="3.40.525.10">
    <property type="entry name" value="CRAL-TRIO lipid binding domain"/>
    <property type="match status" value="1"/>
</dbReference>
<dbReference type="SMART" id="SM01100">
    <property type="entry name" value="CRAL_TRIO_N"/>
    <property type="match status" value="1"/>
</dbReference>
<comment type="caution">
    <text evidence="3">The sequence shown here is derived from an EMBL/GenBank/DDBJ whole genome shotgun (WGS) entry which is preliminary data.</text>
</comment>
<organism evidence="3 4">
    <name type="scientific">Ignelater luminosus</name>
    <name type="common">Cucubano</name>
    <name type="synonym">Pyrophorus luminosus</name>
    <dbReference type="NCBI Taxonomy" id="2038154"/>
    <lineage>
        <taxon>Eukaryota</taxon>
        <taxon>Metazoa</taxon>
        <taxon>Ecdysozoa</taxon>
        <taxon>Arthropoda</taxon>
        <taxon>Hexapoda</taxon>
        <taxon>Insecta</taxon>
        <taxon>Pterygota</taxon>
        <taxon>Neoptera</taxon>
        <taxon>Endopterygota</taxon>
        <taxon>Coleoptera</taxon>
        <taxon>Polyphaga</taxon>
        <taxon>Elateriformia</taxon>
        <taxon>Elateroidea</taxon>
        <taxon>Elateridae</taxon>
        <taxon>Agrypninae</taxon>
        <taxon>Pyrophorini</taxon>
        <taxon>Ignelater</taxon>
    </lineage>
</organism>
<evidence type="ECO:0000259" key="2">
    <source>
        <dbReference type="PROSITE" id="PS50191"/>
    </source>
</evidence>
<dbReference type="SMART" id="SM00516">
    <property type="entry name" value="SEC14"/>
    <property type="match status" value="1"/>
</dbReference>
<name>A0A8K0CR46_IGNLU</name>
<protein>
    <recommendedName>
        <fullName evidence="2">CRAL-TRIO domain-containing protein</fullName>
    </recommendedName>
</protein>